<dbReference type="SUPFAM" id="SSF48452">
    <property type="entry name" value="TPR-like"/>
    <property type="match status" value="1"/>
</dbReference>
<keyword evidence="4" id="KW-1185">Reference proteome</keyword>
<keyword evidence="2" id="KW-0732">Signal</keyword>
<sequence length="456" mass="50655">MLYGLKYRMRGNSFLLQLFKSPLVLGCLLVLASTSVPAQWADTDTLFQYGVEAFQQGQFDEARLYLENARNQGLDSPSLSYNLGVVYYQLGRYDEAAESFRQLLDTDSHALASYNLGLIALKQDDTGAAKAAFRVVIEANAAENLNTLAERQLARLGEPGLDGADEKRWFGYAALSGGYESNIGLFPDSARSDVSAAFFETVLAGNGYLWGAAEAGVRGDFGIYRRQYVSEQDFDSDVGQLAMSWVQAAGPGSVRLGAVGAWLYRGGSAQEQHARLLAEYQQGGCVGWFAAERCRIRFTAAEVMAEPEYDPYDGQFYRLDARYQVLWQGWKGQLDYRAEYNDRDDLTTSTEFYSLSPQRHQLEMRVSYPVLSALELGLSTGVRYSKYRDSSRLVVPGGTAVIRRSDTRLQTGLDARWSLGNGVALMATYDYKTNASNIDRYDYSNQSVDAGVEISF</sequence>
<organism evidence="3 4">
    <name type="scientific">Marinobacter mobilis</name>
    <dbReference type="NCBI Taxonomy" id="488533"/>
    <lineage>
        <taxon>Bacteria</taxon>
        <taxon>Pseudomonadati</taxon>
        <taxon>Pseudomonadota</taxon>
        <taxon>Gammaproteobacteria</taxon>
        <taxon>Pseudomonadales</taxon>
        <taxon>Marinobacteraceae</taxon>
        <taxon>Marinobacter</taxon>
    </lineage>
</organism>
<gene>
    <name evidence="3" type="ORF">SAMN04487960_105208</name>
</gene>
<dbReference type="AlphaFoldDB" id="A0A1H2Y0R6"/>
<evidence type="ECO:0000313" key="3">
    <source>
        <dbReference type="EMBL" id="SDW98179.1"/>
    </source>
</evidence>
<dbReference type="PROSITE" id="PS50293">
    <property type="entry name" value="TPR_REGION"/>
    <property type="match status" value="1"/>
</dbReference>
<dbReference type="Gene3D" id="1.25.40.10">
    <property type="entry name" value="Tetratricopeptide repeat domain"/>
    <property type="match status" value="1"/>
</dbReference>
<name>A0A1H2Y0R6_9GAMM</name>
<dbReference type="PROSITE" id="PS50005">
    <property type="entry name" value="TPR"/>
    <property type="match status" value="1"/>
</dbReference>
<feature type="signal peptide" evidence="2">
    <location>
        <begin position="1"/>
        <end position="38"/>
    </location>
</feature>
<dbReference type="InterPro" id="IPR019734">
    <property type="entry name" value="TPR_rpt"/>
</dbReference>
<dbReference type="InterPro" id="IPR011990">
    <property type="entry name" value="TPR-like_helical_dom_sf"/>
</dbReference>
<dbReference type="Pfam" id="PF13432">
    <property type="entry name" value="TPR_16"/>
    <property type="match status" value="1"/>
</dbReference>
<keyword evidence="1" id="KW-0802">TPR repeat</keyword>
<proteinExistence type="predicted"/>
<dbReference type="STRING" id="488533.SAMN04487960_105208"/>
<dbReference type="SMART" id="SM00028">
    <property type="entry name" value="TPR"/>
    <property type="match status" value="2"/>
</dbReference>
<dbReference type="EMBL" id="FNNE01000005">
    <property type="protein sequence ID" value="SDW98179.1"/>
    <property type="molecule type" value="Genomic_DNA"/>
</dbReference>
<protein>
    <submittedName>
        <fullName evidence="3">TPR repeat-containing protein</fullName>
    </submittedName>
</protein>
<dbReference type="Pfam" id="PF13181">
    <property type="entry name" value="TPR_8"/>
    <property type="match status" value="1"/>
</dbReference>
<accession>A0A1H2Y0R6</accession>
<dbReference type="Proteomes" id="UP000199675">
    <property type="component" value="Unassembled WGS sequence"/>
</dbReference>
<reference evidence="3 4" key="1">
    <citation type="submission" date="2016-10" db="EMBL/GenBank/DDBJ databases">
        <authorList>
            <person name="de Groot N.N."/>
        </authorList>
    </citation>
    <scope>NUCLEOTIDE SEQUENCE [LARGE SCALE GENOMIC DNA]</scope>
    <source>
        <strain evidence="3 4">CGMCC 1.7059</strain>
    </source>
</reference>
<evidence type="ECO:0000256" key="2">
    <source>
        <dbReference type="SAM" id="SignalP"/>
    </source>
</evidence>
<evidence type="ECO:0000256" key="1">
    <source>
        <dbReference type="PROSITE-ProRule" id="PRU00339"/>
    </source>
</evidence>
<feature type="repeat" description="TPR" evidence="1">
    <location>
        <begin position="77"/>
        <end position="110"/>
    </location>
</feature>
<evidence type="ECO:0000313" key="4">
    <source>
        <dbReference type="Proteomes" id="UP000199675"/>
    </source>
</evidence>
<feature type="chain" id="PRO_5011507484" evidence="2">
    <location>
        <begin position="39"/>
        <end position="456"/>
    </location>
</feature>